<comment type="caution">
    <text evidence="2">The sequence shown here is derived from an EMBL/GenBank/DDBJ whole genome shotgun (WGS) entry which is preliminary data.</text>
</comment>
<evidence type="ECO:0000313" key="4">
    <source>
        <dbReference type="Proteomes" id="UP001168821"/>
    </source>
</evidence>
<dbReference type="InterPro" id="IPR035992">
    <property type="entry name" value="Ricin_B-like_lectins"/>
</dbReference>
<dbReference type="Proteomes" id="UP001168821">
    <property type="component" value="Unassembled WGS sequence"/>
</dbReference>
<protein>
    <recommendedName>
        <fullName evidence="5">Ricin B lectin domain-containing protein</fullName>
    </recommendedName>
</protein>
<feature type="chain" id="PRO_5041589065" description="Ricin B lectin domain-containing protein" evidence="1">
    <location>
        <begin position="26"/>
        <end position="176"/>
    </location>
</feature>
<dbReference type="CDD" id="cd00161">
    <property type="entry name" value="beta-trefoil_Ricin-like"/>
    <property type="match status" value="1"/>
</dbReference>
<reference evidence="2" key="1">
    <citation type="journal article" date="2023" name="G3 (Bethesda)">
        <title>Whole genome assemblies of Zophobas morio and Tenebrio molitor.</title>
        <authorList>
            <person name="Kaur S."/>
            <person name="Stinson S.A."/>
            <person name="diCenzo G.C."/>
        </authorList>
    </citation>
    <scope>NUCLEOTIDE SEQUENCE</scope>
    <source>
        <strain evidence="2">QUZm001</strain>
    </source>
</reference>
<evidence type="ECO:0000256" key="1">
    <source>
        <dbReference type="SAM" id="SignalP"/>
    </source>
</evidence>
<name>A0AA38M908_9CUCU</name>
<dbReference type="Gene3D" id="2.80.10.50">
    <property type="match status" value="1"/>
</dbReference>
<evidence type="ECO:0000313" key="2">
    <source>
        <dbReference type="EMBL" id="KAJ3647287.1"/>
    </source>
</evidence>
<gene>
    <name evidence="2" type="ORF">Zmor_019173</name>
    <name evidence="3" type="ORF">Zmor_019855</name>
</gene>
<accession>A0AA38M908</accession>
<evidence type="ECO:0000313" key="3">
    <source>
        <dbReference type="EMBL" id="KAJ3648019.1"/>
    </source>
</evidence>
<keyword evidence="4" id="KW-1185">Reference proteome</keyword>
<proteinExistence type="predicted"/>
<feature type="signal peptide" evidence="1">
    <location>
        <begin position="1"/>
        <end position="25"/>
    </location>
</feature>
<dbReference type="AlphaFoldDB" id="A0AA38M908"/>
<keyword evidence="1" id="KW-0732">Signal</keyword>
<dbReference type="SUPFAM" id="SSF50370">
    <property type="entry name" value="Ricin B-like lectins"/>
    <property type="match status" value="1"/>
</dbReference>
<evidence type="ECO:0008006" key="5">
    <source>
        <dbReference type="Google" id="ProtNLM"/>
    </source>
</evidence>
<dbReference type="EMBL" id="JALNTZ010000006">
    <property type="protein sequence ID" value="KAJ3647287.1"/>
    <property type="molecule type" value="Genomic_DNA"/>
</dbReference>
<sequence>MASNHRQVRKVLLFLLISSLKVIFTHDCDHEDLYIIRSAIQYGLVLDGTDHNYIKIQPFAGFCSQFWKMETASRAGLFYIVNKCTGTVLDVEYVDAIGTWKTLLKKKNGSMVQQWVLKENGRIMNAEKLYNLDIFSAGYTIGNTVNIWKDNGNGAQEYILQRTPSCHKGDDYSQHL</sequence>
<dbReference type="EMBL" id="JALNTZ010000006">
    <property type="protein sequence ID" value="KAJ3648019.1"/>
    <property type="molecule type" value="Genomic_DNA"/>
</dbReference>
<organism evidence="2 4">
    <name type="scientific">Zophobas morio</name>
    <dbReference type="NCBI Taxonomy" id="2755281"/>
    <lineage>
        <taxon>Eukaryota</taxon>
        <taxon>Metazoa</taxon>
        <taxon>Ecdysozoa</taxon>
        <taxon>Arthropoda</taxon>
        <taxon>Hexapoda</taxon>
        <taxon>Insecta</taxon>
        <taxon>Pterygota</taxon>
        <taxon>Neoptera</taxon>
        <taxon>Endopterygota</taxon>
        <taxon>Coleoptera</taxon>
        <taxon>Polyphaga</taxon>
        <taxon>Cucujiformia</taxon>
        <taxon>Tenebrionidae</taxon>
        <taxon>Zophobas</taxon>
    </lineage>
</organism>